<reference evidence="3" key="1">
    <citation type="submission" date="2021-01" db="EMBL/GenBank/DDBJ databases">
        <title>Fulvivirga kasyanovii gen. nov., sp nov., a novel member of the phylum Bacteroidetes isolated from seawater in a mussel farm.</title>
        <authorList>
            <person name="Zhao L.-H."/>
            <person name="Wang Z.-J."/>
        </authorList>
    </citation>
    <scope>NUCLEOTIDE SEQUENCE</scope>
    <source>
        <strain evidence="3">29W222</strain>
    </source>
</reference>
<evidence type="ECO:0000256" key="2">
    <source>
        <dbReference type="ARBA" id="ARBA00022679"/>
    </source>
</evidence>
<gene>
    <name evidence="3" type="ORF">JMN32_17410</name>
</gene>
<name>A0A937KFC3_9BACT</name>
<keyword evidence="1" id="KW-0328">Glycosyltransferase</keyword>
<sequence length="276" mass="32288">MHTEYHEKPSNFPRKEKILSSHISVATPQNFVREIIRLTETGNSSYVCFANVHMLMEAYKNTEFNTIVNNADLVAADGRPLSIFLRVFKGIRQERICGMDILPTLLCEAERQGKSVFFYGSTLEVLNSMKERALLEFPRLRIVGYYSPPFRPLKPKEKQEITRWINSLNPDLLFVSLGCPKQEKWMAEFQGKINSCMLGLGQAFSVYAGKEKRLPYWMRNLSLEWAYRLYLEPRRLWKRYLYSNTYFLLLVLKHALNQLISPVRNYTRTSNHTDVA</sequence>
<dbReference type="NCBIfam" id="TIGR00696">
    <property type="entry name" value="wecG_tagA_cpsF"/>
    <property type="match status" value="1"/>
</dbReference>
<accession>A0A937KFC3</accession>
<evidence type="ECO:0000313" key="4">
    <source>
        <dbReference type="Proteomes" id="UP000614216"/>
    </source>
</evidence>
<keyword evidence="4" id="KW-1185">Reference proteome</keyword>
<protein>
    <submittedName>
        <fullName evidence="3">WecB/TagA/CpsF family glycosyltransferase</fullName>
    </submittedName>
</protein>
<evidence type="ECO:0000256" key="1">
    <source>
        <dbReference type="ARBA" id="ARBA00022676"/>
    </source>
</evidence>
<keyword evidence="2" id="KW-0808">Transferase</keyword>
<dbReference type="CDD" id="cd06533">
    <property type="entry name" value="Glyco_transf_WecG_TagA"/>
    <property type="match status" value="1"/>
</dbReference>
<dbReference type="Pfam" id="PF03808">
    <property type="entry name" value="Glyco_tran_WecG"/>
    <property type="match status" value="1"/>
</dbReference>
<dbReference type="AlphaFoldDB" id="A0A937KFC3"/>
<comment type="caution">
    <text evidence="3">The sequence shown here is derived from an EMBL/GenBank/DDBJ whole genome shotgun (WGS) entry which is preliminary data.</text>
</comment>
<dbReference type="EMBL" id="JAEUGD010000058">
    <property type="protein sequence ID" value="MBL6448100.1"/>
    <property type="molecule type" value="Genomic_DNA"/>
</dbReference>
<proteinExistence type="predicted"/>
<dbReference type="Proteomes" id="UP000614216">
    <property type="component" value="Unassembled WGS sequence"/>
</dbReference>
<dbReference type="InterPro" id="IPR004629">
    <property type="entry name" value="WecG_TagA_CpsF"/>
</dbReference>
<dbReference type="PANTHER" id="PTHR34136">
    <property type="match status" value="1"/>
</dbReference>
<dbReference type="GO" id="GO:0016758">
    <property type="term" value="F:hexosyltransferase activity"/>
    <property type="evidence" value="ECO:0007669"/>
    <property type="project" value="TreeGrafter"/>
</dbReference>
<dbReference type="PANTHER" id="PTHR34136:SF1">
    <property type="entry name" value="UDP-N-ACETYL-D-MANNOSAMINURONIC ACID TRANSFERASE"/>
    <property type="match status" value="1"/>
</dbReference>
<dbReference type="RefSeq" id="WP_202857635.1">
    <property type="nucleotide sequence ID" value="NZ_JAEUGD010000058.1"/>
</dbReference>
<evidence type="ECO:0000313" key="3">
    <source>
        <dbReference type="EMBL" id="MBL6448100.1"/>
    </source>
</evidence>
<organism evidence="3 4">
    <name type="scientific">Fulvivirga marina</name>
    <dbReference type="NCBI Taxonomy" id="2494733"/>
    <lineage>
        <taxon>Bacteria</taxon>
        <taxon>Pseudomonadati</taxon>
        <taxon>Bacteroidota</taxon>
        <taxon>Cytophagia</taxon>
        <taxon>Cytophagales</taxon>
        <taxon>Fulvivirgaceae</taxon>
        <taxon>Fulvivirga</taxon>
    </lineage>
</organism>